<dbReference type="Proteomes" id="UP000626092">
    <property type="component" value="Unassembled WGS sequence"/>
</dbReference>
<accession>A0A834HJ52</accession>
<evidence type="ECO:0000256" key="3">
    <source>
        <dbReference type="ARBA" id="ARBA00008917"/>
    </source>
</evidence>
<dbReference type="InterPro" id="IPR007599">
    <property type="entry name" value="DER1"/>
</dbReference>
<gene>
    <name evidence="10" type="ORF">RHSIM_Rhsim03G0162600</name>
</gene>
<reference evidence="10" key="1">
    <citation type="submission" date="2019-11" db="EMBL/GenBank/DDBJ databases">
        <authorList>
            <person name="Liu Y."/>
            <person name="Hou J."/>
            <person name="Li T.-Q."/>
            <person name="Guan C.-H."/>
            <person name="Wu X."/>
            <person name="Wu H.-Z."/>
            <person name="Ling F."/>
            <person name="Zhang R."/>
            <person name="Shi X.-G."/>
            <person name="Ren J.-P."/>
            <person name="Chen E.-F."/>
            <person name="Sun J.-M."/>
        </authorList>
    </citation>
    <scope>NUCLEOTIDE SEQUENCE</scope>
    <source>
        <strain evidence="10">Adult_tree_wgs_1</strain>
        <tissue evidence="10">Leaves</tissue>
    </source>
</reference>
<comment type="caution">
    <text evidence="8">Lacks conserved residue(s) required for the propagation of feature annotation.</text>
</comment>
<comment type="similarity">
    <text evidence="3 8">Belongs to the derlin family.</text>
</comment>
<dbReference type="SUPFAM" id="SSF144091">
    <property type="entry name" value="Rhomboid-like"/>
    <property type="match status" value="1"/>
</dbReference>
<comment type="caution">
    <text evidence="10">The sequence shown here is derived from an EMBL/GenBank/DDBJ whole genome shotgun (WGS) entry which is preliminary data.</text>
</comment>
<evidence type="ECO:0000256" key="1">
    <source>
        <dbReference type="ARBA" id="ARBA00003292"/>
    </source>
</evidence>
<organism evidence="10 11">
    <name type="scientific">Rhododendron simsii</name>
    <name type="common">Sims's rhododendron</name>
    <dbReference type="NCBI Taxonomy" id="118357"/>
    <lineage>
        <taxon>Eukaryota</taxon>
        <taxon>Viridiplantae</taxon>
        <taxon>Streptophyta</taxon>
        <taxon>Embryophyta</taxon>
        <taxon>Tracheophyta</taxon>
        <taxon>Spermatophyta</taxon>
        <taxon>Magnoliopsida</taxon>
        <taxon>eudicotyledons</taxon>
        <taxon>Gunneridae</taxon>
        <taxon>Pentapetalae</taxon>
        <taxon>asterids</taxon>
        <taxon>Ericales</taxon>
        <taxon>Ericaceae</taxon>
        <taxon>Ericoideae</taxon>
        <taxon>Rhodoreae</taxon>
        <taxon>Rhododendron</taxon>
    </lineage>
</organism>
<comment type="function">
    <text evidence="1">May be involved in the degradation process of specific misfolded endoplasmic reticulum (ER) luminal proteins.</text>
</comment>
<name>A0A834HJ52_RHOSS</name>
<dbReference type="GO" id="GO:0006950">
    <property type="term" value="P:response to stress"/>
    <property type="evidence" value="ECO:0007669"/>
    <property type="project" value="UniProtKB-ARBA"/>
</dbReference>
<evidence type="ECO:0000256" key="8">
    <source>
        <dbReference type="RuleBase" id="RU363059"/>
    </source>
</evidence>
<evidence type="ECO:0000256" key="4">
    <source>
        <dbReference type="ARBA" id="ARBA00022692"/>
    </source>
</evidence>
<feature type="transmembrane region" description="Helical" evidence="8">
    <location>
        <begin position="72"/>
        <end position="91"/>
    </location>
</feature>
<evidence type="ECO:0000313" key="10">
    <source>
        <dbReference type="EMBL" id="KAF7148946.1"/>
    </source>
</evidence>
<evidence type="ECO:0000256" key="2">
    <source>
        <dbReference type="ARBA" id="ARBA00004477"/>
    </source>
</evidence>
<keyword evidence="6 8" id="KW-1133">Transmembrane helix</keyword>
<evidence type="ECO:0000256" key="6">
    <source>
        <dbReference type="ARBA" id="ARBA00022989"/>
    </source>
</evidence>
<dbReference type="EMBL" id="WJXA01000003">
    <property type="protein sequence ID" value="KAF7148946.1"/>
    <property type="molecule type" value="Genomic_DNA"/>
</dbReference>
<keyword evidence="5 8" id="KW-0256">Endoplasmic reticulum</keyword>
<evidence type="ECO:0000313" key="11">
    <source>
        <dbReference type="Proteomes" id="UP000626092"/>
    </source>
</evidence>
<feature type="region of interest" description="Disordered" evidence="9">
    <location>
        <begin position="216"/>
        <end position="241"/>
    </location>
</feature>
<keyword evidence="11" id="KW-1185">Reference proteome</keyword>
<keyword evidence="7 8" id="KW-0472">Membrane</keyword>
<evidence type="ECO:0000256" key="7">
    <source>
        <dbReference type="ARBA" id="ARBA00023136"/>
    </source>
</evidence>
<keyword evidence="4 8" id="KW-0812">Transmembrane</keyword>
<feature type="compositionally biased region" description="Low complexity" evidence="9">
    <location>
        <begin position="217"/>
        <end position="237"/>
    </location>
</feature>
<feature type="transmembrane region" description="Helical" evidence="8">
    <location>
        <begin position="111"/>
        <end position="128"/>
    </location>
</feature>
<evidence type="ECO:0000256" key="5">
    <source>
        <dbReference type="ARBA" id="ARBA00022824"/>
    </source>
</evidence>
<dbReference type="OrthoDB" id="1716531at2759"/>
<comment type="subcellular location">
    <subcellularLocation>
        <location evidence="2 8">Endoplasmic reticulum membrane</location>
        <topology evidence="2 8">Multi-pass membrane protein</topology>
    </subcellularLocation>
</comment>
<dbReference type="PANTHER" id="PTHR11009">
    <property type="entry name" value="DER1-LIKE PROTEIN, DERLIN"/>
    <property type="match status" value="1"/>
</dbReference>
<sequence length="253" mass="28099">MVSCLLRPSCASCKKPPVVLLCCFDNRFSPTSLAFKRPGSAMAAGACIKVTFMLVAMKGLEARYKHLLPWTIFIHVCVSPSFNHLFFIVLIRARNGVQLEWGPFDRRTADYLGMLIFGALSLLVMALIPFLSSPFMASSLVFMIIYVWGREFPNERIDVHGLFQVKGFYLPWYMLGIDLILGNPMKPILLGMAAGHLYYFLTVLYPLAGGSHASTEAQPSSSVQAQPNAAAQPNQANDGLAFRGRSYRLDDHQ</sequence>
<dbReference type="AlphaFoldDB" id="A0A834HJ52"/>
<evidence type="ECO:0000256" key="9">
    <source>
        <dbReference type="SAM" id="MobiDB-lite"/>
    </source>
</evidence>
<protein>
    <recommendedName>
        <fullName evidence="8">Derlin</fullName>
    </recommendedName>
</protein>
<dbReference type="InterPro" id="IPR035952">
    <property type="entry name" value="Rhomboid-like_sf"/>
</dbReference>
<dbReference type="GO" id="GO:0005789">
    <property type="term" value="C:endoplasmic reticulum membrane"/>
    <property type="evidence" value="ECO:0007669"/>
    <property type="project" value="UniProtKB-SubCell"/>
</dbReference>
<feature type="transmembrane region" description="Helical" evidence="8">
    <location>
        <begin position="188"/>
        <end position="208"/>
    </location>
</feature>
<dbReference type="Pfam" id="PF04511">
    <property type="entry name" value="DER1"/>
    <property type="match status" value="1"/>
</dbReference>
<comment type="function">
    <text evidence="8">May be involved in the degradation of misfolded endoplasmic reticulum (ER) luminal proteins.</text>
</comment>
<proteinExistence type="inferred from homology"/>